<feature type="compositionally biased region" description="Basic and acidic residues" evidence="1">
    <location>
        <begin position="86"/>
        <end position="99"/>
    </location>
</feature>
<gene>
    <name evidence="2" type="ORF">THAOC_06382</name>
</gene>
<proteinExistence type="predicted"/>
<keyword evidence="3" id="KW-1185">Reference proteome</keyword>
<feature type="non-terminal residue" evidence="2">
    <location>
        <position position="1"/>
    </location>
</feature>
<organism evidence="2 3">
    <name type="scientific">Thalassiosira oceanica</name>
    <name type="common">Marine diatom</name>
    <dbReference type="NCBI Taxonomy" id="159749"/>
    <lineage>
        <taxon>Eukaryota</taxon>
        <taxon>Sar</taxon>
        <taxon>Stramenopiles</taxon>
        <taxon>Ochrophyta</taxon>
        <taxon>Bacillariophyta</taxon>
        <taxon>Coscinodiscophyceae</taxon>
        <taxon>Thalassiosirophycidae</taxon>
        <taxon>Thalassiosirales</taxon>
        <taxon>Thalassiosiraceae</taxon>
        <taxon>Thalassiosira</taxon>
    </lineage>
</organism>
<reference evidence="2 3" key="1">
    <citation type="journal article" date="2012" name="Genome Biol.">
        <title>Genome and low-iron response of an oceanic diatom adapted to chronic iron limitation.</title>
        <authorList>
            <person name="Lommer M."/>
            <person name="Specht M."/>
            <person name="Roy A.S."/>
            <person name="Kraemer L."/>
            <person name="Andreson R."/>
            <person name="Gutowska M.A."/>
            <person name="Wolf J."/>
            <person name="Bergner S.V."/>
            <person name="Schilhabel M.B."/>
            <person name="Klostermeier U.C."/>
            <person name="Beiko R.G."/>
            <person name="Rosenstiel P."/>
            <person name="Hippler M."/>
            <person name="Laroche J."/>
        </authorList>
    </citation>
    <scope>NUCLEOTIDE SEQUENCE [LARGE SCALE GENOMIC DNA]</scope>
    <source>
        <strain evidence="2 3">CCMP1005</strain>
    </source>
</reference>
<dbReference type="OrthoDB" id="53026at2759"/>
<dbReference type="Proteomes" id="UP000266841">
    <property type="component" value="Unassembled WGS sequence"/>
</dbReference>
<protein>
    <submittedName>
        <fullName evidence="2">Uncharacterized protein</fullName>
    </submittedName>
</protein>
<dbReference type="EMBL" id="AGNL01006351">
    <property type="protein sequence ID" value="EJK72120.1"/>
    <property type="molecule type" value="Genomic_DNA"/>
</dbReference>
<feature type="region of interest" description="Disordered" evidence="1">
    <location>
        <begin position="1"/>
        <end position="233"/>
    </location>
</feature>
<dbReference type="AlphaFoldDB" id="K0T332"/>
<evidence type="ECO:0000313" key="3">
    <source>
        <dbReference type="Proteomes" id="UP000266841"/>
    </source>
</evidence>
<feature type="compositionally biased region" description="Basic and acidic residues" evidence="1">
    <location>
        <begin position="107"/>
        <end position="119"/>
    </location>
</feature>
<sequence>ACRPPLAGTARGVAAPGHGARRGPRRAAQGRPFGVEQRGGGAHEAPVGQEHRARDPAVPAGAPPGLHVQAGHTPGGRAGHPSEAVGVERRRGPAGDEVRGAPGPRGAELRHELLHREAAPGRVRPGLPEAGGRPRDEAPQALQAGQDHRGVVPDQGPGARHIPLHRGGRRQLPLQHVDPPAHHLRREPGLRPPRLRGHTPLAAEGEAQDDRPRRRERLPPPDGPARDSARALGYGSLGDIEERFRGNDRARIYDRDGNLAGVSDVGPDTDDDEVLEAAELEVPDGETVELRLKSGRKLGGRGWRNATLLPDGTRAYPSLRAMLPFEDEEEGDGNIVVPYLHVDGTRMSDQMLVLESARTLLEDNVIVAVGIEHSPDLDPRALIQFFREDRQPLRRGPLGRARPPLRKAGGGSALRRLFINLGLVPGDELRISGGGGASPEGARRRETPPFFVAMPRGRRNREEMTIQHMYDLFGGYGGGGGQIKTANDRKAPGK</sequence>
<feature type="compositionally biased region" description="Basic and acidic residues" evidence="1">
    <location>
        <begin position="208"/>
        <end position="229"/>
    </location>
</feature>
<dbReference type="eggNOG" id="ENOG502T56V">
    <property type="taxonomic scope" value="Eukaryota"/>
</dbReference>
<name>K0T332_THAOC</name>
<evidence type="ECO:0000256" key="1">
    <source>
        <dbReference type="SAM" id="MobiDB-lite"/>
    </source>
</evidence>
<evidence type="ECO:0000313" key="2">
    <source>
        <dbReference type="EMBL" id="EJK72120.1"/>
    </source>
</evidence>
<comment type="caution">
    <text evidence="2">The sequence shown here is derived from an EMBL/GenBank/DDBJ whole genome shotgun (WGS) entry which is preliminary data.</text>
</comment>
<accession>K0T332</accession>